<protein>
    <submittedName>
        <fullName evidence="1">Uncharacterized protein</fullName>
    </submittedName>
</protein>
<reference evidence="1 2" key="1">
    <citation type="submission" date="2021-06" db="EMBL/GenBank/DDBJ databases">
        <title>Caerostris darwini draft genome.</title>
        <authorList>
            <person name="Kono N."/>
            <person name="Arakawa K."/>
        </authorList>
    </citation>
    <scope>NUCLEOTIDE SEQUENCE [LARGE SCALE GENOMIC DNA]</scope>
</reference>
<dbReference type="Proteomes" id="UP001054837">
    <property type="component" value="Unassembled WGS sequence"/>
</dbReference>
<gene>
    <name evidence="1" type="ORF">CDAR_444311</name>
</gene>
<proteinExistence type="predicted"/>
<dbReference type="EMBL" id="BPLQ01015729">
    <property type="protein sequence ID" value="GIY91187.1"/>
    <property type="molecule type" value="Genomic_DNA"/>
</dbReference>
<dbReference type="AlphaFoldDB" id="A0AAV4X992"/>
<keyword evidence="2" id="KW-1185">Reference proteome</keyword>
<comment type="caution">
    <text evidence="1">The sequence shown here is derived from an EMBL/GenBank/DDBJ whole genome shotgun (WGS) entry which is preliminary data.</text>
</comment>
<name>A0AAV4X992_9ARAC</name>
<evidence type="ECO:0000313" key="2">
    <source>
        <dbReference type="Proteomes" id="UP001054837"/>
    </source>
</evidence>
<accession>A0AAV4X992</accession>
<organism evidence="1 2">
    <name type="scientific">Caerostris darwini</name>
    <dbReference type="NCBI Taxonomy" id="1538125"/>
    <lineage>
        <taxon>Eukaryota</taxon>
        <taxon>Metazoa</taxon>
        <taxon>Ecdysozoa</taxon>
        <taxon>Arthropoda</taxon>
        <taxon>Chelicerata</taxon>
        <taxon>Arachnida</taxon>
        <taxon>Araneae</taxon>
        <taxon>Araneomorphae</taxon>
        <taxon>Entelegynae</taxon>
        <taxon>Araneoidea</taxon>
        <taxon>Araneidae</taxon>
        <taxon>Caerostris</taxon>
    </lineage>
</organism>
<sequence length="119" mass="13854">MHYNCRYQWASSSFQIKQTHHSKCVVCLWKPFVETLLRPIHHHLRPTFYSPTSFIMIRIRICFVMTYSFVSQSNKDPFLCGPVHQPNEMEALLNHEPSNESCLGASTIPQGRVDLELFA</sequence>
<evidence type="ECO:0000313" key="1">
    <source>
        <dbReference type="EMBL" id="GIY91187.1"/>
    </source>
</evidence>